<name>A0A0G1AZX8_9BACT</name>
<feature type="compositionally biased region" description="Basic and acidic residues" evidence="1">
    <location>
        <begin position="9"/>
        <end position="19"/>
    </location>
</feature>
<evidence type="ECO:0000313" key="3">
    <source>
        <dbReference type="EMBL" id="KKS39616.1"/>
    </source>
</evidence>
<proteinExistence type="predicted"/>
<gene>
    <name evidence="3" type="ORF">UV02_C0061G0004</name>
</gene>
<keyword evidence="2" id="KW-0812">Transmembrane</keyword>
<keyword evidence="2" id="KW-1133">Transmembrane helix</keyword>
<evidence type="ECO:0000256" key="1">
    <source>
        <dbReference type="SAM" id="MobiDB-lite"/>
    </source>
</evidence>
<keyword evidence="2" id="KW-0472">Membrane</keyword>
<sequence>MFDNPGRYQPKDNNEKGDRGINLLPKEMQKTAARADYLGYNTERKDKIKIDPKALHLPPKEQFKKVEESLPKKIASKSGKITASRPAIWRKLVSLFHSAGKKESSPAILAVNAVAPPLPKINLAEQPKAVVKNNIIPKENFVESASRPKPIIPAKEKNPLFETREPSAEAVNDNLEVNLLPQIKKRFTDHQIILSYGFILLIGLLILFSPYIFYRSKNKSYRADNEFVSRQLELIDAKTKDMQTQIKDYGALAWQLASLSDVLKNHVYWSRFFPILENHTVGNVYFTSLEVTEKSKITVAGLALDLRSAAEELVVMKSSQTYFNIKLESLSFVEPKNQGDPTVSFSLSFEIPQSLIAAVEQ</sequence>
<evidence type="ECO:0008006" key="5">
    <source>
        <dbReference type="Google" id="ProtNLM"/>
    </source>
</evidence>
<evidence type="ECO:0000256" key="2">
    <source>
        <dbReference type="SAM" id="Phobius"/>
    </source>
</evidence>
<accession>A0A0G1AZX8</accession>
<organism evidence="3 4">
    <name type="scientific">Candidatus Kuenenbacteria bacterium GW2011_GWA2_42_15</name>
    <dbReference type="NCBI Taxonomy" id="1618677"/>
    <lineage>
        <taxon>Bacteria</taxon>
        <taxon>Candidatus Kueneniibacteriota</taxon>
    </lineage>
</organism>
<comment type="caution">
    <text evidence="3">The sequence shown here is derived from an EMBL/GenBank/DDBJ whole genome shotgun (WGS) entry which is preliminary data.</text>
</comment>
<evidence type="ECO:0000313" key="4">
    <source>
        <dbReference type="Proteomes" id="UP000034516"/>
    </source>
</evidence>
<reference evidence="3 4" key="1">
    <citation type="journal article" date="2015" name="Nature">
        <title>rRNA introns, odd ribosomes, and small enigmatic genomes across a large radiation of phyla.</title>
        <authorList>
            <person name="Brown C.T."/>
            <person name="Hug L.A."/>
            <person name="Thomas B.C."/>
            <person name="Sharon I."/>
            <person name="Castelle C.J."/>
            <person name="Singh A."/>
            <person name="Wilkins M.J."/>
            <person name="Williams K.H."/>
            <person name="Banfield J.F."/>
        </authorList>
    </citation>
    <scope>NUCLEOTIDE SEQUENCE [LARGE SCALE GENOMIC DNA]</scope>
</reference>
<protein>
    <recommendedName>
        <fullName evidence="5">Fimbrial assembly family protein</fullName>
    </recommendedName>
</protein>
<dbReference type="Proteomes" id="UP000034516">
    <property type="component" value="Unassembled WGS sequence"/>
</dbReference>
<feature type="transmembrane region" description="Helical" evidence="2">
    <location>
        <begin position="193"/>
        <end position="214"/>
    </location>
</feature>
<feature type="region of interest" description="Disordered" evidence="1">
    <location>
        <begin position="1"/>
        <end position="22"/>
    </location>
</feature>
<dbReference type="EMBL" id="LCCW01000061">
    <property type="protein sequence ID" value="KKS39616.1"/>
    <property type="molecule type" value="Genomic_DNA"/>
</dbReference>
<dbReference type="AlphaFoldDB" id="A0A0G1AZX8"/>